<keyword evidence="5 11" id="KW-0418">Kinase</keyword>
<dbReference type="PROSITE" id="PS50011">
    <property type="entry name" value="PROTEIN_KINASE_DOM"/>
    <property type="match status" value="1"/>
</dbReference>
<evidence type="ECO:0000313" key="11">
    <source>
        <dbReference type="EMBL" id="NXH23443.1"/>
    </source>
</evidence>
<comment type="catalytic activity">
    <reaction evidence="7">
        <text>L-threonyl-[protein] + ATP = O-phospho-L-threonyl-[protein] + ADP + H(+)</text>
        <dbReference type="Rhea" id="RHEA:46608"/>
        <dbReference type="Rhea" id="RHEA-COMP:11060"/>
        <dbReference type="Rhea" id="RHEA-COMP:11605"/>
        <dbReference type="ChEBI" id="CHEBI:15378"/>
        <dbReference type="ChEBI" id="CHEBI:30013"/>
        <dbReference type="ChEBI" id="CHEBI:30616"/>
        <dbReference type="ChEBI" id="CHEBI:61977"/>
        <dbReference type="ChEBI" id="CHEBI:456216"/>
        <dbReference type="EC" id="2.7.11.1"/>
    </reaction>
</comment>
<dbReference type="GO" id="GO:0004674">
    <property type="term" value="F:protein serine/threonine kinase activity"/>
    <property type="evidence" value="ECO:0007669"/>
    <property type="project" value="UniProtKB-KW"/>
</dbReference>
<dbReference type="InterPro" id="IPR011009">
    <property type="entry name" value="Kinase-like_dom_sf"/>
</dbReference>
<evidence type="ECO:0000259" key="10">
    <source>
        <dbReference type="PROSITE" id="PS50011"/>
    </source>
</evidence>
<feature type="non-terminal residue" evidence="11">
    <location>
        <position position="1"/>
    </location>
</feature>
<gene>
    <name evidence="11" type="primary">Aurkb</name>
    <name evidence="11" type="ORF">BUCCAP_R15649</name>
</gene>
<comment type="caution">
    <text evidence="11">The sequence shown here is derived from an EMBL/GenBank/DDBJ whole genome shotgun (WGS) entry which is preliminary data.</text>
</comment>
<dbReference type="PANTHER" id="PTHR24350">
    <property type="entry name" value="SERINE/THREONINE-PROTEIN KINASE IAL-RELATED"/>
    <property type="match status" value="1"/>
</dbReference>
<keyword evidence="6 9" id="KW-0067">ATP-binding</keyword>
<keyword evidence="3" id="KW-0808">Transferase</keyword>
<evidence type="ECO:0000256" key="7">
    <source>
        <dbReference type="ARBA" id="ARBA00047899"/>
    </source>
</evidence>
<keyword evidence="2" id="KW-0723">Serine/threonine-protein kinase</keyword>
<keyword evidence="4 9" id="KW-0547">Nucleotide-binding</keyword>
<evidence type="ECO:0000256" key="4">
    <source>
        <dbReference type="ARBA" id="ARBA00022741"/>
    </source>
</evidence>
<comment type="catalytic activity">
    <reaction evidence="8">
        <text>L-seryl-[protein] + ATP = O-phospho-L-seryl-[protein] + ADP + H(+)</text>
        <dbReference type="Rhea" id="RHEA:17989"/>
        <dbReference type="Rhea" id="RHEA-COMP:9863"/>
        <dbReference type="Rhea" id="RHEA-COMP:11604"/>
        <dbReference type="ChEBI" id="CHEBI:15378"/>
        <dbReference type="ChEBI" id="CHEBI:29999"/>
        <dbReference type="ChEBI" id="CHEBI:30616"/>
        <dbReference type="ChEBI" id="CHEBI:83421"/>
        <dbReference type="ChEBI" id="CHEBI:456216"/>
        <dbReference type="EC" id="2.7.11.1"/>
    </reaction>
</comment>
<dbReference type="OrthoDB" id="377346at2759"/>
<evidence type="ECO:0000256" key="2">
    <source>
        <dbReference type="ARBA" id="ARBA00022527"/>
    </source>
</evidence>
<dbReference type="GO" id="GO:0005524">
    <property type="term" value="F:ATP binding"/>
    <property type="evidence" value="ECO:0007669"/>
    <property type="project" value="UniProtKB-KW"/>
</dbReference>
<evidence type="ECO:0000256" key="8">
    <source>
        <dbReference type="ARBA" id="ARBA00048679"/>
    </source>
</evidence>
<accession>A0A7K9IBG5</accession>
<dbReference type="Gene3D" id="3.30.200.20">
    <property type="entry name" value="Phosphorylase Kinase, domain 1"/>
    <property type="match status" value="1"/>
</dbReference>
<evidence type="ECO:0000256" key="9">
    <source>
        <dbReference type="PIRSR" id="PIRSR630616-2"/>
    </source>
</evidence>
<keyword evidence="12" id="KW-1185">Reference proteome</keyword>
<evidence type="ECO:0000256" key="6">
    <source>
        <dbReference type="ARBA" id="ARBA00022840"/>
    </source>
</evidence>
<evidence type="ECO:0000256" key="5">
    <source>
        <dbReference type="ARBA" id="ARBA00022777"/>
    </source>
</evidence>
<proteinExistence type="predicted"/>
<protein>
    <recommendedName>
        <fullName evidence="1">non-specific serine/threonine protein kinase</fullName>
        <ecNumber evidence="1">2.7.11.1</ecNumber>
    </recommendedName>
</protein>
<evidence type="ECO:0000313" key="12">
    <source>
        <dbReference type="Proteomes" id="UP000534107"/>
    </source>
</evidence>
<dbReference type="SUPFAM" id="SSF56112">
    <property type="entry name" value="Protein kinase-like (PK-like)"/>
    <property type="match status" value="1"/>
</dbReference>
<feature type="binding site" evidence="9">
    <location>
        <begin position="22"/>
        <end position="24"/>
    </location>
    <ligand>
        <name>ATP</name>
        <dbReference type="ChEBI" id="CHEBI:30616"/>
    </ligand>
</feature>
<dbReference type="EC" id="2.7.11.1" evidence="1"/>
<reference evidence="11 12" key="1">
    <citation type="submission" date="2019-09" db="EMBL/GenBank/DDBJ databases">
        <title>Bird 10,000 Genomes (B10K) Project - Family phase.</title>
        <authorList>
            <person name="Zhang G."/>
        </authorList>
    </citation>
    <scope>NUCLEOTIDE SEQUENCE [LARGE SCALE GENOMIC DNA]</scope>
    <source>
        <strain evidence="11">B10K-DU-001-16</strain>
        <tissue evidence="11">Muscle</tissue>
    </source>
</reference>
<evidence type="ECO:0000256" key="1">
    <source>
        <dbReference type="ARBA" id="ARBA00012513"/>
    </source>
</evidence>
<name>A0A7K9IBG5_9PICI</name>
<sequence length="55" mass="6780">HPNVLRLYNYFHDRRRIFLILEYAPRGELYKELQRARSLEPSRTATVRRTPKMHL</sequence>
<dbReference type="Proteomes" id="UP000534107">
    <property type="component" value="Unassembled WGS sequence"/>
</dbReference>
<feature type="domain" description="Protein kinase" evidence="10">
    <location>
        <begin position="1"/>
        <end position="55"/>
    </location>
</feature>
<feature type="non-terminal residue" evidence="11">
    <location>
        <position position="55"/>
    </location>
</feature>
<dbReference type="InterPro" id="IPR030616">
    <property type="entry name" value="Aur-like"/>
</dbReference>
<dbReference type="InterPro" id="IPR000719">
    <property type="entry name" value="Prot_kinase_dom"/>
</dbReference>
<organism evidence="11 12">
    <name type="scientific">Bucco capensis</name>
    <name type="common">collared puffbird</name>
    <dbReference type="NCBI Taxonomy" id="135168"/>
    <lineage>
        <taxon>Eukaryota</taxon>
        <taxon>Metazoa</taxon>
        <taxon>Chordata</taxon>
        <taxon>Craniata</taxon>
        <taxon>Vertebrata</taxon>
        <taxon>Euteleostomi</taxon>
        <taxon>Archelosauria</taxon>
        <taxon>Archosauria</taxon>
        <taxon>Dinosauria</taxon>
        <taxon>Saurischia</taxon>
        <taxon>Theropoda</taxon>
        <taxon>Coelurosauria</taxon>
        <taxon>Aves</taxon>
        <taxon>Neognathae</taxon>
        <taxon>Neoaves</taxon>
        <taxon>Telluraves</taxon>
        <taxon>Coraciimorphae</taxon>
        <taxon>Piciformes</taxon>
        <taxon>Bucconidae</taxon>
        <taxon>Bucco</taxon>
    </lineage>
</organism>
<evidence type="ECO:0000256" key="3">
    <source>
        <dbReference type="ARBA" id="ARBA00022679"/>
    </source>
</evidence>
<dbReference type="AlphaFoldDB" id="A0A7K9IBG5"/>
<dbReference type="EMBL" id="VWZO01030352">
    <property type="protein sequence ID" value="NXH23443.1"/>
    <property type="molecule type" value="Genomic_DNA"/>
</dbReference>